<protein>
    <submittedName>
        <fullName evidence="2">Uncharacterized protein</fullName>
    </submittedName>
</protein>
<keyword evidence="3" id="KW-1185">Reference proteome</keyword>
<evidence type="ECO:0000313" key="2">
    <source>
        <dbReference type="EMBL" id="KRZ03701.1"/>
    </source>
</evidence>
<evidence type="ECO:0000313" key="3">
    <source>
        <dbReference type="Proteomes" id="UP000054805"/>
    </source>
</evidence>
<evidence type="ECO:0000256" key="1">
    <source>
        <dbReference type="SAM" id="MobiDB-lite"/>
    </source>
</evidence>
<name>A0A0V1H081_TRIPS</name>
<sequence>MAILASRTLGKSGRSGYERIKSGVEVVCALVKKDLVKRDVDRLLETGLKNWAFSYYLYGGRRTEAEFSNSSIPIDLTRTRKNCSEYGHPDSEHADKSRKDQVRQDTAAVNTMPVLNFASAVQKAYNSAQ</sequence>
<reference evidence="2 3" key="1">
    <citation type="submission" date="2015-01" db="EMBL/GenBank/DDBJ databases">
        <title>Evolution of Trichinella species and genotypes.</title>
        <authorList>
            <person name="Korhonen P.K."/>
            <person name="Edoardo P."/>
            <person name="Giuseppe L.R."/>
            <person name="Gasser R.B."/>
        </authorList>
    </citation>
    <scope>NUCLEOTIDE SEQUENCE [LARGE SCALE GENOMIC DNA]</scope>
    <source>
        <strain evidence="2">ISS588</strain>
    </source>
</reference>
<gene>
    <name evidence="2" type="ORF">T4B_3781</name>
</gene>
<dbReference type="Proteomes" id="UP000054805">
    <property type="component" value="Unassembled WGS sequence"/>
</dbReference>
<comment type="caution">
    <text evidence="2">The sequence shown here is derived from an EMBL/GenBank/DDBJ whole genome shotgun (WGS) entry which is preliminary data.</text>
</comment>
<proteinExistence type="predicted"/>
<organism evidence="2 3">
    <name type="scientific">Trichinella pseudospiralis</name>
    <name type="common">Parasitic roundworm</name>
    <dbReference type="NCBI Taxonomy" id="6337"/>
    <lineage>
        <taxon>Eukaryota</taxon>
        <taxon>Metazoa</taxon>
        <taxon>Ecdysozoa</taxon>
        <taxon>Nematoda</taxon>
        <taxon>Enoplea</taxon>
        <taxon>Dorylaimia</taxon>
        <taxon>Trichinellida</taxon>
        <taxon>Trichinellidae</taxon>
        <taxon>Trichinella</taxon>
    </lineage>
</organism>
<accession>A0A0V1H081</accession>
<feature type="compositionally biased region" description="Basic and acidic residues" evidence="1">
    <location>
        <begin position="87"/>
        <end position="103"/>
    </location>
</feature>
<dbReference type="EMBL" id="JYDS01000522">
    <property type="protein sequence ID" value="KRZ03701.1"/>
    <property type="molecule type" value="Genomic_DNA"/>
</dbReference>
<dbReference type="AlphaFoldDB" id="A0A0V1H081"/>
<feature type="region of interest" description="Disordered" evidence="1">
    <location>
        <begin position="83"/>
        <end position="105"/>
    </location>
</feature>